<organism evidence="5 6">
    <name type="scientific">Spirodela intermedia</name>
    <name type="common">Intermediate duckweed</name>
    <dbReference type="NCBI Taxonomy" id="51605"/>
    <lineage>
        <taxon>Eukaryota</taxon>
        <taxon>Viridiplantae</taxon>
        <taxon>Streptophyta</taxon>
        <taxon>Embryophyta</taxon>
        <taxon>Tracheophyta</taxon>
        <taxon>Spermatophyta</taxon>
        <taxon>Magnoliopsida</taxon>
        <taxon>Liliopsida</taxon>
        <taxon>Araceae</taxon>
        <taxon>Lemnoideae</taxon>
        <taxon>Spirodela</taxon>
    </lineage>
</organism>
<gene>
    <name evidence="5" type="ORF">SI8410_14018753</name>
</gene>
<proteinExistence type="inferred from homology"/>
<dbReference type="PROSITE" id="PS00973">
    <property type="entry name" value="USP_2"/>
    <property type="match status" value="1"/>
</dbReference>
<feature type="compositionally biased region" description="Polar residues" evidence="3">
    <location>
        <begin position="626"/>
        <end position="637"/>
    </location>
</feature>
<accession>A0A7I8LFL6</accession>
<dbReference type="PANTHER" id="PTHR24006">
    <property type="entry name" value="UBIQUITIN CARBOXYL-TERMINAL HYDROLASE"/>
    <property type="match status" value="1"/>
</dbReference>
<keyword evidence="2" id="KW-0378">Hydrolase</keyword>
<feature type="compositionally biased region" description="Low complexity" evidence="3">
    <location>
        <begin position="62"/>
        <end position="74"/>
    </location>
</feature>
<dbReference type="GO" id="GO:0006508">
    <property type="term" value="P:proteolysis"/>
    <property type="evidence" value="ECO:0007669"/>
    <property type="project" value="UniProtKB-KW"/>
</dbReference>
<dbReference type="PROSITE" id="PS00972">
    <property type="entry name" value="USP_1"/>
    <property type="match status" value="1"/>
</dbReference>
<evidence type="ECO:0000313" key="6">
    <source>
        <dbReference type="Proteomes" id="UP000663760"/>
    </source>
</evidence>
<feature type="region of interest" description="Disordered" evidence="3">
    <location>
        <begin position="62"/>
        <end position="86"/>
    </location>
</feature>
<evidence type="ECO:0000259" key="4">
    <source>
        <dbReference type="PROSITE" id="PS50235"/>
    </source>
</evidence>
<comment type="function">
    <text evidence="2">Recognizes and hydrolyzes the peptide bond at the C-terminal Gly of ubiquitin. Involved in the processing of poly-ubiquitin precursors as well as that of ubiquitinated proteins.</text>
</comment>
<dbReference type="GO" id="GO:0005634">
    <property type="term" value="C:nucleus"/>
    <property type="evidence" value="ECO:0007669"/>
    <property type="project" value="TreeGrafter"/>
</dbReference>
<dbReference type="CDD" id="cd02661">
    <property type="entry name" value="Peptidase_C19E"/>
    <property type="match status" value="1"/>
</dbReference>
<reference evidence="5" key="1">
    <citation type="submission" date="2020-02" db="EMBL/GenBank/DDBJ databases">
        <authorList>
            <person name="Scholz U."/>
            <person name="Mascher M."/>
            <person name="Fiebig A."/>
        </authorList>
    </citation>
    <scope>NUCLEOTIDE SEQUENCE</scope>
</reference>
<dbReference type="GO" id="GO:0005829">
    <property type="term" value="C:cytosol"/>
    <property type="evidence" value="ECO:0007669"/>
    <property type="project" value="TreeGrafter"/>
</dbReference>
<dbReference type="SUPFAM" id="SSF54001">
    <property type="entry name" value="Cysteine proteinases"/>
    <property type="match status" value="1"/>
</dbReference>
<feature type="region of interest" description="Disordered" evidence="3">
    <location>
        <begin position="693"/>
        <end position="720"/>
    </location>
</feature>
<dbReference type="PROSITE" id="PS50235">
    <property type="entry name" value="USP_3"/>
    <property type="match status" value="1"/>
</dbReference>
<dbReference type="InterPro" id="IPR038765">
    <property type="entry name" value="Papain-like_cys_pep_sf"/>
</dbReference>
<protein>
    <recommendedName>
        <fullName evidence="2">Ubiquitin carboxyl-terminal hydrolase</fullName>
        <ecNumber evidence="2">3.4.19.12</ecNumber>
    </recommendedName>
</protein>
<name>A0A7I8LFL6_SPIIN</name>
<dbReference type="Gene3D" id="3.90.70.10">
    <property type="entry name" value="Cysteine proteinases"/>
    <property type="match status" value="1"/>
</dbReference>
<keyword evidence="2" id="KW-0645">Protease</keyword>
<comment type="similarity">
    <text evidence="1 2">Belongs to the peptidase C19 family.</text>
</comment>
<dbReference type="PANTHER" id="PTHR24006:SF663">
    <property type="entry name" value="UBIQUITIN CARBOXYL-TERMINAL HYDROLASE 23"/>
    <property type="match status" value="1"/>
</dbReference>
<dbReference type="AlphaFoldDB" id="A0A7I8LFL6"/>
<dbReference type="EMBL" id="LR746277">
    <property type="protein sequence ID" value="CAA7408075.1"/>
    <property type="molecule type" value="Genomic_DNA"/>
</dbReference>
<dbReference type="Pfam" id="PF00443">
    <property type="entry name" value="UCH"/>
    <property type="match status" value="1"/>
</dbReference>
<dbReference type="InterPro" id="IPR028889">
    <property type="entry name" value="USP"/>
</dbReference>
<dbReference type="InterPro" id="IPR050164">
    <property type="entry name" value="Peptidase_C19"/>
</dbReference>
<dbReference type="GO" id="GO:0004843">
    <property type="term" value="F:cysteine-type deubiquitinase activity"/>
    <property type="evidence" value="ECO:0007669"/>
    <property type="project" value="UniProtKB-UniRule"/>
</dbReference>
<evidence type="ECO:0000256" key="3">
    <source>
        <dbReference type="SAM" id="MobiDB-lite"/>
    </source>
</evidence>
<feature type="domain" description="USP" evidence="4">
    <location>
        <begin position="107"/>
        <end position="411"/>
    </location>
</feature>
<dbReference type="Proteomes" id="UP000663760">
    <property type="component" value="Chromosome 14"/>
</dbReference>
<comment type="catalytic activity">
    <reaction evidence="2">
        <text>Thiol-dependent hydrolysis of ester, thioester, amide, peptide and isopeptide bonds formed by the C-terminal Gly of ubiquitin (a 76-residue protein attached to proteins as an intracellular targeting signal).</text>
        <dbReference type="EC" id="3.4.19.12"/>
    </reaction>
</comment>
<evidence type="ECO:0000256" key="1">
    <source>
        <dbReference type="ARBA" id="ARBA00009085"/>
    </source>
</evidence>
<evidence type="ECO:0000256" key="2">
    <source>
        <dbReference type="RuleBase" id="RU366025"/>
    </source>
</evidence>
<keyword evidence="2" id="KW-0833">Ubl conjugation pathway</keyword>
<feature type="region of interest" description="Disordered" evidence="3">
    <location>
        <begin position="563"/>
        <end position="640"/>
    </location>
</feature>
<keyword evidence="2" id="KW-0788">Thiol protease</keyword>
<dbReference type="InterPro" id="IPR001394">
    <property type="entry name" value="Peptidase_C19_UCH"/>
</dbReference>
<dbReference type="EC" id="3.4.19.12" evidence="2"/>
<dbReference type="FunFam" id="3.90.70.10:FF:000078">
    <property type="entry name" value="Ubiquitin carboxyl-terminal hydrolase 23"/>
    <property type="match status" value="1"/>
</dbReference>
<dbReference type="GO" id="GO:0016579">
    <property type="term" value="P:protein deubiquitination"/>
    <property type="evidence" value="ECO:0007669"/>
    <property type="project" value="InterPro"/>
</dbReference>
<keyword evidence="6" id="KW-1185">Reference proteome</keyword>
<sequence>MDPMTDGAAVKTGKSRGGLPPLALFTVVSGGILSRKIEFHTARTSFSGFGVASGEILKPGVDPSAASASSDVGPSSGGQGKRSDAGELQCGLDPELRFEISFRRIGAGLANLGNTCFLNSVLQCLTYTEPFAAYLQSGKHTSSCRTAGFCALCALQNHVVDALQSTGKILRPFHLVKNLRCISRNFRNSRQEDAHEYMINLLEAMHKCCLPSGVASESASAYEKSLVHKIFGGRFRSQVKCMQCSYYSNTFDPFLDLSLEIVKADTLCKALSHFISEEQLDGGEKQYHCLQCNQKVRALKKLTIHKAPNVLTIHLKRFGSHVSGQKIGKQVQFEPKLNLKPYVSDPLEGDLMYTLYGVLVHAGYGTHSGHYYCFIRIPSGMWYSLNDDQVSQVSEKTVLQQKAYMLFYVRNISSAPKMGHDITRTDSRPSTTSAKVESTPLKGISDAEHLLKKVSILPTSTHAAKAQQSKGSSNVRLSHCGRLSSDYPHISLTLCIGSSCSQDAVIYDQESKDQATARVRESTLNEARAMDHRKGLKSSHLRNISFGPRRFLLLSLTMQKKKRCSRRRNQSLTTGSIRKSGIPEGNNDPGGENAFSAPGDVNSLGSGQPNTMDVDLIGPERGLSSEAGQHSTVEAGTSSNSLRNRSLNPFTRNFGELSGWARFIPRWDDIDLQPGIQLIDDEPSSVGYVLDEEEKEYDRGRRKKVRRPRDSFSGPNPFEELAVARTQKKTRTGRGGCWR</sequence>
<dbReference type="OrthoDB" id="420187at2759"/>
<dbReference type="InterPro" id="IPR018200">
    <property type="entry name" value="USP_CS"/>
</dbReference>
<feature type="region of interest" description="Disordered" evidence="3">
    <location>
        <begin position="419"/>
        <end position="438"/>
    </location>
</feature>
<evidence type="ECO:0000313" key="5">
    <source>
        <dbReference type="EMBL" id="CAA7408075.1"/>
    </source>
</evidence>